<dbReference type="CDD" id="cd00413">
    <property type="entry name" value="Glyco_hydrolase_16"/>
    <property type="match status" value="1"/>
</dbReference>
<dbReference type="PANTHER" id="PTHR38121:SF4">
    <property type="entry name" value="GH16 DOMAIN-CONTAINING PROTEIN-RELATED"/>
    <property type="match status" value="1"/>
</dbReference>
<dbReference type="InterPro" id="IPR000757">
    <property type="entry name" value="Beta-glucanase-like"/>
</dbReference>
<evidence type="ECO:0000259" key="2">
    <source>
        <dbReference type="Pfam" id="PF00722"/>
    </source>
</evidence>
<keyword evidence="1" id="KW-0472">Membrane</keyword>
<name>A0AAD9I8F1_9PEZI</name>
<dbReference type="Proteomes" id="UP001217918">
    <property type="component" value="Unassembled WGS sequence"/>
</dbReference>
<dbReference type="AlphaFoldDB" id="A0AAD9I8F1"/>
<evidence type="ECO:0000313" key="3">
    <source>
        <dbReference type="EMBL" id="KAK2072232.1"/>
    </source>
</evidence>
<feature type="domain" description="GH16" evidence="2">
    <location>
        <begin position="14"/>
        <end position="155"/>
    </location>
</feature>
<proteinExistence type="predicted"/>
<dbReference type="EMBL" id="JAQQPM010000006">
    <property type="protein sequence ID" value="KAK2072232.1"/>
    <property type="molecule type" value="Genomic_DNA"/>
</dbReference>
<evidence type="ECO:0000313" key="4">
    <source>
        <dbReference type="Proteomes" id="UP001217918"/>
    </source>
</evidence>
<organism evidence="3 4">
    <name type="scientific">Phyllachora maydis</name>
    <dbReference type="NCBI Taxonomy" id="1825666"/>
    <lineage>
        <taxon>Eukaryota</taxon>
        <taxon>Fungi</taxon>
        <taxon>Dikarya</taxon>
        <taxon>Ascomycota</taxon>
        <taxon>Pezizomycotina</taxon>
        <taxon>Sordariomycetes</taxon>
        <taxon>Sordariomycetidae</taxon>
        <taxon>Phyllachorales</taxon>
        <taxon>Phyllachoraceae</taxon>
        <taxon>Phyllachora</taxon>
    </lineage>
</organism>
<gene>
    <name evidence="3" type="ORF">P8C59_006603</name>
</gene>
<keyword evidence="1" id="KW-0812">Transmembrane</keyword>
<dbReference type="Pfam" id="PF00722">
    <property type="entry name" value="Glyco_hydro_16"/>
    <property type="match status" value="1"/>
</dbReference>
<reference evidence="3" key="1">
    <citation type="journal article" date="2023" name="Mol. Plant Microbe Interact.">
        <title>Elucidating the Obligate Nature and Biological Capacity of an Invasive Fungal Corn Pathogen.</title>
        <authorList>
            <person name="MacCready J.S."/>
            <person name="Roggenkamp E.M."/>
            <person name="Gdanetz K."/>
            <person name="Chilvers M.I."/>
        </authorList>
    </citation>
    <scope>NUCLEOTIDE SEQUENCE</scope>
    <source>
        <strain evidence="3">PM02</strain>
    </source>
</reference>
<feature type="transmembrane region" description="Helical" evidence="1">
    <location>
        <begin position="217"/>
        <end position="238"/>
    </location>
</feature>
<dbReference type="InterPro" id="IPR013320">
    <property type="entry name" value="ConA-like_dom_sf"/>
</dbReference>
<dbReference type="GO" id="GO:0004553">
    <property type="term" value="F:hydrolase activity, hydrolyzing O-glycosyl compounds"/>
    <property type="evidence" value="ECO:0007669"/>
    <property type="project" value="InterPro"/>
</dbReference>
<accession>A0AAD9I8F1</accession>
<keyword evidence="1" id="KW-1133">Transmembrane helix</keyword>
<sequence length="239" mass="25959">MQNSPSNRLPDFQTAAEFESVSEGYQHLSMRMLARTVGSAGACTAMFTYRDGTPVQEADLEVRTRDPRDTVQYTNQPSLNGGGDIVNAATANATLPDRLDWTEWAVHRYDWTPGRSTWFVDGAQAATIVFQAPRDPAQLVFNAWSDGGEWTGNMSLEDAAYLQIQWLEMVYNTTDGKAPRRAAAGCRSVCSIDETTVLGTPVLISSSGVRSVGASAMAAWIPSMLVLVYSMSALGGLFQ</sequence>
<dbReference type="SUPFAM" id="SSF49899">
    <property type="entry name" value="Concanavalin A-like lectins/glucanases"/>
    <property type="match status" value="1"/>
</dbReference>
<keyword evidence="4" id="KW-1185">Reference proteome</keyword>
<comment type="caution">
    <text evidence="3">The sequence shown here is derived from an EMBL/GenBank/DDBJ whole genome shotgun (WGS) entry which is preliminary data.</text>
</comment>
<protein>
    <recommendedName>
        <fullName evidence="2">GH16 domain-containing protein</fullName>
    </recommendedName>
</protein>
<dbReference type="GO" id="GO:0005975">
    <property type="term" value="P:carbohydrate metabolic process"/>
    <property type="evidence" value="ECO:0007669"/>
    <property type="project" value="InterPro"/>
</dbReference>
<dbReference type="Gene3D" id="2.60.120.200">
    <property type="match status" value="1"/>
</dbReference>
<evidence type="ECO:0000256" key="1">
    <source>
        <dbReference type="SAM" id="Phobius"/>
    </source>
</evidence>
<dbReference type="PANTHER" id="PTHR38121">
    <property type="entry name" value="GH16 DOMAIN-CONTAINING PROTEIN"/>
    <property type="match status" value="1"/>
</dbReference>